<proteinExistence type="predicted"/>
<dbReference type="SUPFAM" id="SSF48208">
    <property type="entry name" value="Six-hairpin glycosidases"/>
    <property type="match status" value="1"/>
</dbReference>
<dbReference type="PATRIC" id="fig|52689.4.peg.1299"/>
<dbReference type="SUPFAM" id="SSF74650">
    <property type="entry name" value="Galactose mutarotase-like"/>
    <property type="match status" value="2"/>
</dbReference>
<dbReference type="Pfam" id="PF10091">
    <property type="entry name" value="Glycoamylase"/>
    <property type="match status" value="1"/>
</dbReference>
<dbReference type="Pfam" id="PF06165">
    <property type="entry name" value="GH94_b-supersand"/>
    <property type="match status" value="2"/>
</dbReference>
<feature type="transmembrane region" description="Helical" evidence="3">
    <location>
        <begin position="846"/>
        <end position="863"/>
    </location>
</feature>
<keyword evidence="3" id="KW-0812">Transmembrane</keyword>
<dbReference type="CDD" id="cd11753">
    <property type="entry name" value="GH94N_ChvB_NdvB_2_like"/>
    <property type="match status" value="1"/>
</dbReference>
<dbReference type="PANTHER" id="PTHR37469">
    <property type="entry name" value="CELLOBIONIC ACID PHOSPHORYLASE-RELATED"/>
    <property type="match status" value="1"/>
</dbReference>
<gene>
    <name evidence="7" type="ORF">AKG39_10410</name>
</gene>
<dbReference type="InterPro" id="IPR037820">
    <property type="entry name" value="GH94N_NdvB"/>
</dbReference>
<dbReference type="PANTHER" id="PTHR37469:SF2">
    <property type="entry name" value="CELLOBIONIC ACID PHOSPHORYLASE"/>
    <property type="match status" value="1"/>
</dbReference>
<dbReference type="GO" id="GO:0016757">
    <property type="term" value="F:glycosyltransferase activity"/>
    <property type="evidence" value="ECO:0007669"/>
    <property type="project" value="UniProtKB-KW"/>
</dbReference>
<feature type="transmembrane region" description="Helical" evidence="3">
    <location>
        <begin position="436"/>
        <end position="459"/>
    </location>
</feature>
<dbReference type="InterPro" id="IPR012341">
    <property type="entry name" value="6hp_glycosidase-like_sf"/>
</dbReference>
<comment type="caution">
    <text evidence="7">The sequence shown here is derived from an EMBL/GenBank/DDBJ whole genome shotgun (WGS) entry which is preliminary data.</text>
</comment>
<dbReference type="Gene3D" id="1.50.10.10">
    <property type="match status" value="1"/>
</dbReference>
<dbReference type="InterPro" id="IPR011013">
    <property type="entry name" value="Gal_mutarotase_sf_dom"/>
</dbReference>
<dbReference type="CDD" id="cd11756">
    <property type="entry name" value="GH94N_ChvB_NdvB_1_like"/>
    <property type="match status" value="1"/>
</dbReference>
<evidence type="ECO:0000259" key="6">
    <source>
        <dbReference type="Pfam" id="PF17167"/>
    </source>
</evidence>
<evidence type="ECO:0000259" key="5">
    <source>
        <dbReference type="Pfam" id="PF10091"/>
    </source>
</evidence>
<evidence type="ECO:0000256" key="2">
    <source>
        <dbReference type="ARBA" id="ARBA00022679"/>
    </source>
</evidence>
<protein>
    <submittedName>
        <fullName evidence="7">Glycosyl transferase</fullName>
    </submittedName>
</protein>
<dbReference type="EMBL" id="LGYO01000025">
    <property type="protein sequence ID" value="KNZ41694.1"/>
    <property type="molecule type" value="Genomic_DNA"/>
</dbReference>
<feature type="transmembrane region" description="Helical" evidence="3">
    <location>
        <begin position="912"/>
        <end position="932"/>
    </location>
</feature>
<dbReference type="Proteomes" id="UP000036873">
    <property type="component" value="Unassembled WGS sequence"/>
</dbReference>
<keyword evidence="8" id="KW-1185">Reference proteome</keyword>
<dbReference type="Gene3D" id="2.70.98.40">
    <property type="entry name" value="Glycoside hydrolase, family 65, N-terminal domain"/>
    <property type="match status" value="2"/>
</dbReference>
<dbReference type="InterPro" id="IPR010383">
    <property type="entry name" value="Glyco_hydrolase_94_b-supersand"/>
</dbReference>
<feature type="domain" description="Glycosyl hydrolase 94 supersandwich" evidence="4">
    <location>
        <begin position="2141"/>
        <end position="2405"/>
    </location>
</feature>
<feature type="transmembrane region" description="Helical" evidence="3">
    <location>
        <begin position="996"/>
        <end position="1015"/>
    </location>
</feature>
<dbReference type="STRING" id="52689.AKG39_10410"/>
<reference evidence="8" key="1">
    <citation type="submission" date="2015-07" db="EMBL/GenBank/DDBJ databases">
        <title>Draft genome sequence of Acetobacterium bakii DSM 8293, a potential psychrophilic chemical producer through syngas fermentation.</title>
        <authorList>
            <person name="Song Y."/>
            <person name="Hwang S."/>
            <person name="Cho B.-K."/>
        </authorList>
    </citation>
    <scope>NUCLEOTIDE SEQUENCE [LARGE SCALE GENOMIC DNA]</scope>
    <source>
        <strain evidence="8">DSM 8239</strain>
    </source>
</reference>
<keyword evidence="3" id="KW-1133">Transmembrane helix</keyword>
<organism evidence="7 8">
    <name type="scientific">Acetobacterium bakii</name>
    <dbReference type="NCBI Taxonomy" id="52689"/>
    <lineage>
        <taxon>Bacteria</taxon>
        <taxon>Bacillati</taxon>
        <taxon>Bacillota</taxon>
        <taxon>Clostridia</taxon>
        <taxon>Eubacteriales</taxon>
        <taxon>Eubacteriaceae</taxon>
        <taxon>Acetobacterium</taxon>
    </lineage>
</organism>
<dbReference type="InterPro" id="IPR037824">
    <property type="entry name" value="GH94N_2_NdvB"/>
</dbReference>
<evidence type="ECO:0000256" key="3">
    <source>
        <dbReference type="SAM" id="Phobius"/>
    </source>
</evidence>
<dbReference type="Gene3D" id="1.50.10.140">
    <property type="match status" value="2"/>
</dbReference>
<dbReference type="RefSeq" id="WP_050740335.1">
    <property type="nucleotide sequence ID" value="NZ_RXYC01000008.1"/>
</dbReference>
<keyword evidence="1" id="KW-0328">Glycosyltransferase</keyword>
<evidence type="ECO:0000313" key="8">
    <source>
        <dbReference type="Proteomes" id="UP000036873"/>
    </source>
</evidence>
<evidence type="ECO:0000256" key="1">
    <source>
        <dbReference type="ARBA" id="ARBA00022676"/>
    </source>
</evidence>
<keyword evidence="2 7" id="KW-0808">Transferase</keyword>
<dbReference type="Pfam" id="PF17167">
    <property type="entry name" value="Glyco_hydro_94"/>
    <property type="match status" value="1"/>
</dbReference>
<name>A0A0L6TZJ9_9FIRM</name>
<feature type="transmembrane region" description="Helical" evidence="3">
    <location>
        <begin position="869"/>
        <end position="891"/>
    </location>
</feature>
<feature type="transmembrane region" description="Helical" evidence="3">
    <location>
        <begin position="6"/>
        <end position="27"/>
    </location>
</feature>
<dbReference type="GO" id="GO:0030246">
    <property type="term" value="F:carbohydrate binding"/>
    <property type="evidence" value="ECO:0007669"/>
    <property type="project" value="InterPro"/>
</dbReference>
<dbReference type="InterPro" id="IPR037018">
    <property type="entry name" value="GH65_N"/>
</dbReference>
<feature type="domain" description="Glycosyl hydrolase 94 supersandwich" evidence="4">
    <location>
        <begin position="1640"/>
        <end position="1915"/>
    </location>
</feature>
<feature type="transmembrane region" description="Helical" evidence="3">
    <location>
        <begin position="969"/>
        <end position="989"/>
    </location>
</feature>
<feature type="domain" description="Glycosyl hydrolase 94 catalytic" evidence="6">
    <location>
        <begin position="2421"/>
        <end position="2845"/>
    </location>
</feature>
<dbReference type="InterPro" id="IPR052047">
    <property type="entry name" value="GH94_Enzymes"/>
</dbReference>
<evidence type="ECO:0000259" key="4">
    <source>
        <dbReference type="Pfam" id="PF06165"/>
    </source>
</evidence>
<feature type="transmembrane region" description="Helical" evidence="3">
    <location>
        <begin position="465"/>
        <end position="485"/>
    </location>
</feature>
<keyword evidence="3" id="KW-0472">Membrane</keyword>
<dbReference type="Gene3D" id="2.60.420.10">
    <property type="entry name" value="Maltose phosphorylase, domain 3"/>
    <property type="match status" value="1"/>
</dbReference>
<sequence>MNAYFIILIEGIILITCIIAFLWFILVDSEGYKKLSQEGVSISSEELEGDKKKTVIGRYFNNRRKFYQWPVSRMTDNYKYILAVYKKLNDDIEKKQAVPPSAEWLLDNFYVIDEEVQVIKRDLDKRSYLRLPILNSGPSKGHTRIYALAKDLVDQTNGQVDEKKFLHFMEEYQSHDVLLEREIVAVPMMLKLALIEKIRHECENIQSIQIQWHKADKIFEEWLEIEDLDTKGITKLLSDNVRDINEENAYFIDHLFYHLRRSGRSYAGIIKAMDENFVKQGSTTEEIIQNEHNIQSMMTVSMSNCITSLHYFSSLNWADIFDTISFVELILKHDPDGTYPDMDPPTRSYYKTKVEELALRYNVSELYISNLAVQMALDAYRQCDVKNMCETKYQKTWHVGHYLIGTGIDVLETTLKKTDSSSSTAEKRSGLRNFGFLYIGSVGLITLVLIGTAVQYSVISTTSDVLFYSLLAIIAVLIPASEIAVKMVNFVISHALKPSFFPKLELKDGIPESLSTIVAVPTLIPNENRLKELLEKLENHYLSNREENLYFTLIGAFRDSDEGQREDDDRIIGAALAGIKELNEKYPNGKKDRFYFFHRRSQFNEKNNKWIGWERKRGAIIEFNDLVLGSQDTSFAYSSSEKPPFLNTKYIITLDSDTALPNGMAKKMIGAMAHPLNRPVIDTERGVVVEGFGLMQPKIEVDNESSNKTHFARIFTGQEGIDPYTFAVSDVYQDLFGEGIYNGKGIYDLRVFQSAMKDAICDDTVLSHDLLEGSYVRTGLVTDLKLIDSYPLRYNSYSARLHRWVRGDWQLIKFLNRKICNRHGSKIANPLSLLSRWKIFDNLRRSLITVSLMVLVFLSFSILPGSIFFWLGFFLVTLAFPLIIGVIGYVISLRFQFERIKNYMPLMHGIKALFMQFLLSFVFLPYQAWLMIKAISVTWVRVFITKKNLLEWVTSDDIEKSQRNDLESYFLNMRASLLQGLIVFLLTVFFKPELMLLGLLFFGAWLIAPVIAYWISKDYCALQPKISENDRHELGRIARKTWRFFEEFTSIHTHYLPPDNYQEDPPRCMALRTSPTNIGLGLMAVLCARDFGFIGTCEMMNLIEKTITTIEKMEKWNGHLYNWYDIQTLRPLKPQYISTVDSGNLLCYLVTVSEGLKNYLDCPIVDVQFSNGIRDTLYCAGKEGYAAYEKVRAIHGFPCAGQTNLKLWNQALNELLLGHGLEDIPKGNWRTKIEQMLKTFKKDLQQFRPGVEVMEKVPDELLQKDLGSNFSDNMTELLGMLEHNSTLNNLAMVYKAKMRCVNRLISAIENSQTGDFTEGLAWLFELEDKLNKVIKTTKQFIKRYRALIERINALSDAMEFSPLYDTKRELFSIGYNIEENKLSNSYYDLLASEARQTSYICVAQGKIPALHWYKLERSLTVMDHYKGLISWTGTMFEYLMPLLIMKSYKNTLLDETYSFVIRSQKKYGHQKRMPWGTSESGFNSLDKNSDYQYKAIGVPWLGLKRGLIEDAVTAPYATFLALQVDPEAAVKNIKLLKEEGLEGPYGFYEAADYTADRLLYENKRAVIKSFMSHHQGMSLVALDNCLHKNIMQRRFHKNPEIRAAQLLLQEKVASNIIFISRTQKKLVPHKELIIEETNTLRRFTKPDPILPNAHILSNGNYSVMITDRGTGYSKDKLGMLTRWREDSTLDQYGMFFYLRNISTNTVWSATYAPLNKMPEKYQVDFTTDKATFRRLDGEIETKTEIIVASGDNVEIRRITLKNLGEKSIVLELTSYYEVVMATQGADLAHPAFSNLFVETSIRPKRKCIVANRRPRLDTENKMWMANAVVVNESLLEDIQYETDRMQMIGRGNSPIDPIVMEHEKPLTNTCGPVLDPVMSIRVRVKIESEKTIQIVFLNAVSENNETLLKLIDKYAMPDAIEEGFKLAAARSKVEAEYLNMDATEMELYQDMISDILFISPLKRSFQDMIGANKQGQSSLWRYGISGDLPVVVVKINNTNQMEILYEILKAHDYWRLKELRVDLVILSEEEHDYALPLYHLIADFILASQNHDIVNKTGDIFIMDVKTIPKEDINLLYAVARMILVGGGGTMTDQVRRSPNRLLPARRQPTRAPLELLMPVIEEQELLFYNGLGGFSLDGSKYVIQLKKDENTPLPWCNIIANPGFGFIVSEVGSGHTWYKNSRENKLTPWSNDQVSDSSGEAIYIVDEESQEVWTVTAEPVREEEPYTVSHGFGYSVFEHTSHGIKQRLTQHVHVEESVKISILNLKNESELKRDLTLTYYIRPVMGVSDQATALHIKTSLDESGVLLIENPYNEEFPGKICFMDVSIRERSVSGDRNEFFGVGDMRLPESLLNEALSGATGTGFDPCGAIQVKITLYPNERKNVVFLLGMASNLKEISEIAGKFTIVKNAKESLIEVKDFWKDKLGIVQVKTPTNSMNLMLNGWLQYQVISCRLWARSGFYQSGGAFGFRDQLQDCLSIAHLWPEACRSQILLHARHQYIEGDVQHWWHEPFGKGTRTHFSDDRLWLPYVTAEYIRITGDWEILNEEIPFLEDLELKQFEDERYGIPRISASTASLYEHCIRAIEISLKFGNHGLPLMGSGDWNDGMNTVGNKGLGESIWLGWFLISNLDLFIPICRETGDHEKVEKYKRVKETVLEAIETSGWDGNWYRRAYFDNGQVLGSNKNTECMIDSIAQSWSVISGAGNHDRALQAMHSLEQYLVSREDGLIKLLTPPFEKSNLDPGYIKGYIPGVRENGGQYTHAAAWVIIAFAKLGDGDKAWELFELINPINHTENFREYFRYKAEPYVVAADVYSVYPHTGRGGWTWYTGAAGWLYRAGLEYILGFQKNGDRLIMDPCIPHKWKEYQMSYNYMGTKYEIKVYNPEGLSKGVKKISVDGKISMGNVINLIDDGKSHEVEVLMGL</sequence>
<evidence type="ECO:0000313" key="7">
    <source>
        <dbReference type="EMBL" id="KNZ41694.1"/>
    </source>
</evidence>
<accession>A0A0L6TZJ9</accession>
<feature type="domain" description="Glycoamylase-like" evidence="5">
    <location>
        <begin position="1390"/>
        <end position="1599"/>
    </location>
</feature>
<dbReference type="InterPro" id="IPR033432">
    <property type="entry name" value="GH94_catalytic"/>
</dbReference>
<dbReference type="OrthoDB" id="9769991at2"/>
<dbReference type="GO" id="GO:0005975">
    <property type="term" value="P:carbohydrate metabolic process"/>
    <property type="evidence" value="ECO:0007669"/>
    <property type="project" value="InterPro"/>
</dbReference>
<dbReference type="SMART" id="SM01068">
    <property type="entry name" value="CBM_X"/>
    <property type="match status" value="2"/>
</dbReference>
<dbReference type="InterPro" id="IPR008928">
    <property type="entry name" value="6-hairpin_glycosidase_sf"/>
</dbReference>
<dbReference type="InterPro" id="IPR019282">
    <property type="entry name" value="Glycoamylase-like_cons_dom"/>
</dbReference>